<organism evidence="3 4">
    <name type="scientific">Daldinia eschscholtzii</name>
    <dbReference type="NCBI Taxonomy" id="292717"/>
    <lineage>
        <taxon>Eukaryota</taxon>
        <taxon>Fungi</taxon>
        <taxon>Dikarya</taxon>
        <taxon>Ascomycota</taxon>
        <taxon>Pezizomycotina</taxon>
        <taxon>Sordariomycetes</taxon>
        <taxon>Xylariomycetidae</taxon>
        <taxon>Xylariales</taxon>
        <taxon>Hypoxylaceae</taxon>
        <taxon>Daldinia</taxon>
    </lineage>
</organism>
<reference evidence="3 4" key="1">
    <citation type="journal article" date="2024" name="Front Chem Biol">
        <title>Unveiling the potential of Daldinia eschscholtzii MFLUCC 19-0629 through bioactivity and bioinformatics studies for enhanced sustainable agriculture production.</title>
        <authorList>
            <person name="Brooks S."/>
            <person name="Weaver J.A."/>
            <person name="Klomchit A."/>
            <person name="Alharthi S.A."/>
            <person name="Onlamun T."/>
            <person name="Nurani R."/>
            <person name="Vong T.K."/>
            <person name="Alberti F."/>
            <person name="Greco C."/>
        </authorList>
    </citation>
    <scope>NUCLEOTIDE SEQUENCE [LARGE SCALE GENOMIC DNA]</scope>
    <source>
        <strain evidence="3">MFLUCC 19-0629</strain>
    </source>
</reference>
<dbReference type="AlphaFoldDB" id="A0AAX6MRE3"/>
<evidence type="ECO:0000259" key="2">
    <source>
        <dbReference type="Pfam" id="PF06985"/>
    </source>
</evidence>
<name>A0AAX6MRE3_9PEZI</name>
<keyword evidence="4" id="KW-1185">Reference proteome</keyword>
<protein>
    <recommendedName>
        <fullName evidence="2">Heterokaryon incompatibility domain-containing protein</fullName>
    </recommendedName>
</protein>
<accession>A0AAX6MRE3</accession>
<dbReference type="Proteomes" id="UP001369815">
    <property type="component" value="Unassembled WGS sequence"/>
</dbReference>
<comment type="caution">
    <text evidence="3">The sequence shown here is derived from an EMBL/GenBank/DDBJ whole genome shotgun (WGS) entry which is preliminary data.</text>
</comment>
<dbReference type="Pfam" id="PF06985">
    <property type="entry name" value="HET"/>
    <property type="match status" value="1"/>
</dbReference>
<gene>
    <name evidence="3" type="ORF">Daesc_002816</name>
</gene>
<feature type="region of interest" description="Disordered" evidence="1">
    <location>
        <begin position="712"/>
        <end position="736"/>
    </location>
</feature>
<evidence type="ECO:0000256" key="1">
    <source>
        <dbReference type="SAM" id="MobiDB-lite"/>
    </source>
</evidence>
<dbReference type="InterPro" id="IPR010730">
    <property type="entry name" value="HET"/>
</dbReference>
<dbReference type="PANTHER" id="PTHR33112">
    <property type="entry name" value="DOMAIN PROTEIN, PUTATIVE-RELATED"/>
    <property type="match status" value="1"/>
</dbReference>
<sequence>MTATLTPLANLCERCSVLEFHDSDVPGAYTVRSNMGETCLAASEEHPELFSLKLDYFVLDSLPGLSCLAESARGGCDFCVILKNAIERYAQKYFDQVMVHIFYQWYRPDEDGPVVRLRSLVTELLWIGYDENGDHLSLSTWLRFDIDSPPGPCAQWLGIQSPPWDDALCTENLQMISKGFERSNHIRTSLNGATYPTRLIDVGVEGTDFCRLVETKSDPVFAQSTDIQYATLSYCWGPPEESSRQFKTEKSSLKERIRGFGVDQASPILQDAILVTRALGIRYLWVDAVCIIQDDKQDWYKESSQISLIFQNSTLTICTPASSSCQEGFLKRNWTTTRIRFQSGINEAVSGSYTLRLIGEVNDYFHATSDGMSHALIYSPWAMRGWILQEYELSQRALVFANTKLHVITEHGVQSEANETVDTSECTRGTSFLPGSRNELNRYLNFLSLVENYSTMKLTHRSDKFPAISGLASRLFSGGAYHAGHMLPHIDLFWTSELRHPADRVTREALVEGLKPQDPYVAPSWSWASRNHPVKFGDGRLRLVSQESDFPNIRAECHVVDAKTSIIGVDSFGGIQNGELTLDSVVVPLISHGQLLGTVDGTFVQLLTGVDGNSRVCRLIEDGQYIADLSFDWNEMHAGESFDDLSLVLIGSRNIKGLSCEPLKLVYEHELVDEPEEEVFEEIDTDMPTFIVKGRPDVPSLREERVIYRTYYYHGHDDEEEEEDDDDDDDDGKEDQTTQDRLLCDLCQDHTVGIVNGKVIDAGREYQRHVSEVYHGWRKQSQLSDEDDDERYAYGIIIQSIPESGKYFRVGVFLSVPRERGGLKYFRDKPTRAVEII</sequence>
<proteinExistence type="predicted"/>
<dbReference type="EMBL" id="JBANMG010000003">
    <property type="protein sequence ID" value="KAK6955185.1"/>
    <property type="molecule type" value="Genomic_DNA"/>
</dbReference>
<evidence type="ECO:0000313" key="4">
    <source>
        <dbReference type="Proteomes" id="UP001369815"/>
    </source>
</evidence>
<feature type="domain" description="Heterokaryon incompatibility" evidence="2">
    <location>
        <begin position="229"/>
        <end position="390"/>
    </location>
</feature>
<evidence type="ECO:0000313" key="3">
    <source>
        <dbReference type="EMBL" id="KAK6955185.1"/>
    </source>
</evidence>
<feature type="compositionally biased region" description="Acidic residues" evidence="1">
    <location>
        <begin position="718"/>
        <end position="733"/>
    </location>
</feature>
<dbReference type="PANTHER" id="PTHR33112:SF16">
    <property type="entry name" value="HETEROKARYON INCOMPATIBILITY DOMAIN-CONTAINING PROTEIN"/>
    <property type="match status" value="1"/>
</dbReference>